<dbReference type="Proteomes" id="UP000029278">
    <property type="component" value="Unassembled WGS sequence"/>
</dbReference>
<proteinExistence type="predicted"/>
<dbReference type="STRING" id="44252.DJ90_4788"/>
<evidence type="ECO:0000313" key="2">
    <source>
        <dbReference type="Proteomes" id="UP000029278"/>
    </source>
</evidence>
<comment type="caution">
    <text evidence="1">The sequence shown here is derived from an EMBL/GenBank/DDBJ whole genome shotgun (WGS) entry which is preliminary data.</text>
</comment>
<accession>A0A090Y6I1</accession>
<evidence type="ECO:0000313" key="1">
    <source>
        <dbReference type="EMBL" id="KFM93437.1"/>
    </source>
</evidence>
<organism evidence="1 2">
    <name type="scientific">Paenibacillus macerans</name>
    <name type="common">Bacillus macerans</name>
    <dbReference type="NCBI Taxonomy" id="44252"/>
    <lineage>
        <taxon>Bacteria</taxon>
        <taxon>Bacillati</taxon>
        <taxon>Bacillota</taxon>
        <taxon>Bacilli</taxon>
        <taxon>Bacillales</taxon>
        <taxon>Paenibacillaceae</taxon>
        <taxon>Paenibacillus</taxon>
    </lineage>
</organism>
<gene>
    <name evidence="1" type="ORF">DJ90_4788</name>
</gene>
<dbReference type="HOGENOM" id="CLU_1804290_0_0_9"/>
<dbReference type="EMBL" id="JMQA01000052">
    <property type="protein sequence ID" value="KFM93437.1"/>
    <property type="molecule type" value="Genomic_DNA"/>
</dbReference>
<sequence>MGMMFADLCSFNPRTHMECDDRLASCQIKLLNFQSTHSHGVRLYAFCVFGFRQRFQSTHSHGVRLDGIVRSSSAFEISFNPRTHMECDARPRYRRRSVFALSIHALTWSATDVGKAFDKRRDLSIHALTWSATVRPSATGSLS</sequence>
<name>A0A090Y6I1_PAEMA</name>
<dbReference type="AlphaFoldDB" id="A0A090Y6I1"/>
<keyword evidence="2" id="KW-1185">Reference proteome</keyword>
<dbReference type="AntiFam" id="ANF00272">
    <property type="entry name" value="Translation of CRISPR region"/>
</dbReference>
<protein>
    <submittedName>
        <fullName evidence="1">Uncharacterized protein</fullName>
    </submittedName>
</protein>
<reference evidence="1 2" key="1">
    <citation type="submission" date="2014-04" db="EMBL/GenBank/DDBJ databases">
        <authorList>
            <person name="Bishop-Lilly K.A."/>
            <person name="Broomall S.M."/>
            <person name="Chain P.S."/>
            <person name="Chertkov O."/>
            <person name="Coyne S.R."/>
            <person name="Daligault H.E."/>
            <person name="Davenport K.W."/>
            <person name="Erkkila T."/>
            <person name="Frey K.G."/>
            <person name="Gibbons H.S."/>
            <person name="Gu W."/>
            <person name="Jaissle J."/>
            <person name="Johnson S.L."/>
            <person name="Koroleva G.I."/>
            <person name="Ladner J.T."/>
            <person name="Lo C.-C."/>
            <person name="Minogue T.D."/>
            <person name="Munk C."/>
            <person name="Palacios G.F."/>
            <person name="Redden C.L."/>
            <person name="Rosenzweig C.N."/>
            <person name="Scholz M.B."/>
            <person name="Teshima H."/>
            <person name="Xu Y."/>
        </authorList>
    </citation>
    <scope>NUCLEOTIDE SEQUENCE [LARGE SCALE GENOMIC DNA]</scope>
    <source>
        <strain evidence="1 2">8244</strain>
    </source>
</reference>